<dbReference type="EMBL" id="LGGX01000019">
    <property type="protein sequence ID" value="KUK86437.1"/>
    <property type="molecule type" value="Genomic_DNA"/>
</dbReference>
<comment type="function">
    <text evidence="5">Forms part of the ribosomal stalk, playing a central role in the interaction of the ribosome with GTP-bound translation factors.</text>
</comment>
<dbReference type="GO" id="GO:0070180">
    <property type="term" value="F:large ribosomal subunit rRNA binding"/>
    <property type="evidence" value="ECO:0007669"/>
    <property type="project" value="UniProtKB-UniRule"/>
</dbReference>
<comment type="caution">
    <text evidence="6">The sequence shown here is derived from an EMBL/GenBank/DDBJ whole genome shotgun (WGS) entry which is preliminary data.</text>
</comment>
<name>A0A117M645_UNCT6</name>
<dbReference type="NCBIfam" id="NF000955">
    <property type="entry name" value="PRK00099.1-1"/>
    <property type="match status" value="1"/>
</dbReference>
<dbReference type="Gene3D" id="6.10.250.290">
    <property type="match status" value="1"/>
</dbReference>
<dbReference type="InterPro" id="IPR047865">
    <property type="entry name" value="Ribosomal_uL10_bac_type"/>
</dbReference>
<evidence type="ECO:0000256" key="4">
    <source>
        <dbReference type="ARBA" id="ARBA00035202"/>
    </source>
</evidence>
<dbReference type="GO" id="GO:0006412">
    <property type="term" value="P:translation"/>
    <property type="evidence" value="ECO:0007669"/>
    <property type="project" value="UniProtKB-UniRule"/>
</dbReference>
<sequence>MGNPKKLELKKETVKTIAQKLKDAKGIYLSDFKGMTVEQVNELRRTFDKEKIEYKVIKNSILYFAFKEVFPNENIDIALKGNTSVAFSYDDSVIPAKKIKEFFKKYKNPKAKIAIVDGKLFDQKSVDKLAEIPSKEELLANLVGSIQAPIYNFVWALNGIISEFVYTVEAIKQKKENNQ</sequence>
<evidence type="ECO:0000256" key="3">
    <source>
        <dbReference type="ARBA" id="ARBA00023274"/>
    </source>
</evidence>
<evidence type="ECO:0000256" key="5">
    <source>
        <dbReference type="HAMAP-Rule" id="MF_00362"/>
    </source>
</evidence>
<dbReference type="SUPFAM" id="SSF160369">
    <property type="entry name" value="Ribosomal protein L10-like"/>
    <property type="match status" value="1"/>
</dbReference>
<accession>A0A117M645</accession>
<comment type="similarity">
    <text evidence="1 5">Belongs to the universal ribosomal protein uL10 family.</text>
</comment>
<dbReference type="PANTHER" id="PTHR11560">
    <property type="entry name" value="39S RIBOSOMAL PROTEIN L10, MITOCHONDRIAL"/>
    <property type="match status" value="1"/>
</dbReference>
<dbReference type="AlphaFoldDB" id="A0A117M645"/>
<evidence type="ECO:0000313" key="7">
    <source>
        <dbReference type="Proteomes" id="UP000053467"/>
    </source>
</evidence>
<dbReference type="GO" id="GO:0003735">
    <property type="term" value="F:structural constituent of ribosome"/>
    <property type="evidence" value="ECO:0007669"/>
    <property type="project" value="InterPro"/>
</dbReference>
<organism evidence="6 7">
    <name type="scientific">candidate division TA06 bacterium 34_109</name>
    <dbReference type="NCBI Taxonomy" id="1635277"/>
    <lineage>
        <taxon>Bacteria</taxon>
        <taxon>Bacteria division TA06</taxon>
    </lineage>
</organism>
<comment type="subunit">
    <text evidence="5">Part of the ribosomal stalk of the 50S ribosomal subunit. The N-terminus interacts with L11 and the large rRNA to form the base of the stalk. The C-terminus forms an elongated spine to which L12 dimers bind in a sequential fashion forming a multimeric L10(L12)X complex.</text>
</comment>
<dbReference type="Gene3D" id="3.30.70.1730">
    <property type="match status" value="1"/>
</dbReference>
<dbReference type="CDD" id="cd05797">
    <property type="entry name" value="Ribosomal_L10"/>
    <property type="match status" value="1"/>
</dbReference>
<dbReference type="InterPro" id="IPR002363">
    <property type="entry name" value="Ribosomal_uL10_CS_bac"/>
</dbReference>
<dbReference type="HAMAP" id="MF_00362">
    <property type="entry name" value="Ribosomal_uL10"/>
    <property type="match status" value="1"/>
</dbReference>
<evidence type="ECO:0000256" key="2">
    <source>
        <dbReference type="ARBA" id="ARBA00022980"/>
    </source>
</evidence>
<keyword evidence="3 5" id="KW-0687">Ribonucleoprotein</keyword>
<keyword evidence="2 5" id="KW-0689">Ribosomal protein</keyword>
<dbReference type="Pfam" id="PF00466">
    <property type="entry name" value="Ribosomal_L10"/>
    <property type="match status" value="1"/>
</dbReference>
<evidence type="ECO:0000256" key="1">
    <source>
        <dbReference type="ARBA" id="ARBA00008889"/>
    </source>
</evidence>
<gene>
    <name evidence="5" type="primary">rplJ</name>
    <name evidence="6" type="ORF">XE03_1512</name>
</gene>
<dbReference type="InterPro" id="IPR043141">
    <property type="entry name" value="Ribosomal_uL10-like_sf"/>
</dbReference>
<proteinExistence type="inferred from homology"/>
<dbReference type="GO" id="GO:0015934">
    <property type="term" value="C:large ribosomal subunit"/>
    <property type="evidence" value="ECO:0007669"/>
    <property type="project" value="InterPro"/>
</dbReference>
<protein>
    <recommendedName>
        <fullName evidence="4 5">Large ribosomal subunit protein uL10</fullName>
    </recommendedName>
</protein>
<evidence type="ECO:0000313" key="6">
    <source>
        <dbReference type="EMBL" id="KUK86437.1"/>
    </source>
</evidence>
<dbReference type="Proteomes" id="UP000053467">
    <property type="component" value="Unassembled WGS sequence"/>
</dbReference>
<reference evidence="7" key="1">
    <citation type="journal article" date="2015" name="MBio">
        <title>Genome-Resolved Metagenomic Analysis Reveals Roles for Candidate Phyla and Other Microbial Community Members in Biogeochemical Transformations in Oil Reservoirs.</title>
        <authorList>
            <person name="Hu P."/>
            <person name="Tom L."/>
            <person name="Singh A."/>
            <person name="Thomas B.C."/>
            <person name="Baker B.J."/>
            <person name="Piceno Y.M."/>
            <person name="Andersen G.L."/>
            <person name="Banfield J.F."/>
        </authorList>
    </citation>
    <scope>NUCLEOTIDE SEQUENCE [LARGE SCALE GENOMIC DNA]</scope>
</reference>
<dbReference type="PROSITE" id="PS01109">
    <property type="entry name" value="RIBOSOMAL_L10"/>
    <property type="match status" value="1"/>
</dbReference>
<keyword evidence="5" id="KW-0694">RNA-binding</keyword>
<dbReference type="InterPro" id="IPR001790">
    <property type="entry name" value="Ribosomal_uL10"/>
</dbReference>
<dbReference type="InterPro" id="IPR022973">
    <property type="entry name" value="Ribosomal_uL10_bac"/>
</dbReference>
<keyword evidence="5" id="KW-0699">rRNA-binding</keyword>